<dbReference type="EMBL" id="JBHSSW010000066">
    <property type="protein sequence ID" value="MFC6200081.1"/>
    <property type="molecule type" value="Genomic_DNA"/>
</dbReference>
<dbReference type="Pfam" id="PF01636">
    <property type="entry name" value="APH"/>
    <property type="match status" value="1"/>
</dbReference>
<dbReference type="SUPFAM" id="SSF56112">
    <property type="entry name" value="Protein kinase-like (PK-like)"/>
    <property type="match status" value="1"/>
</dbReference>
<accession>A0ABW1SEW6</accession>
<dbReference type="InterPro" id="IPR011009">
    <property type="entry name" value="Kinase-like_dom_sf"/>
</dbReference>
<dbReference type="PANTHER" id="PTHR21310:SF40">
    <property type="entry name" value="AMINOGLYCOSIDE PHOSPHOTRANSFERASE DOMAIN-CONTAINING PROTEIN-RELATED"/>
    <property type="match status" value="1"/>
</dbReference>
<sequence>MTEQGLLASGGHVDLTQLTGGTQNILVRIDTPDDSFVLRRPPLSLRKNSNETMRREARMLSALSRSSVPHPAFRAVCEDVSVLGSAFYIMNAVDGFNPVEGLPELHAHSREMRHEMGLSLVRALSQLGALDPQSLGVFDLGKPDNYLQRQVSRWKAQLLSYDDVEQWDGRSELPGIDRIGKWLDEHRPAQTIPGILHGDAHLGNTLYSFDGSKLAALIDWELTTIGDPLVDLGWLLATWPENAEDFGTGAVGVTPWDGFPSPQELVSAYGELSPRDVRAAEWYGVLGCYKLGIIQEGTYARACAGQVPRDIGENLHERTIWLLERALQWIS</sequence>
<dbReference type="Proteomes" id="UP001596303">
    <property type="component" value="Unassembled WGS sequence"/>
</dbReference>
<dbReference type="InterPro" id="IPR002575">
    <property type="entry name" value="Aminoglycoside_PTrfase"/>
</dbReference>
<organism evidence="2 3">
    <name type="scientific">Ponticaulis profundi</name>
    <dbReference type="NCBI Taxonomy" id="2665222"/>
    <lineage>
        <taxon>Bacteria</taxon>
        <taxon>Pseudomonadati</taxon>
        <taxon>Pseudomonadota</taxon>
        <taxon>Alphaproteobacteria</taxon>
        <taxon>Hyphomonadales</taxon>
        <taxon>Hyphomonadaceae</taxon>
        <taxon>Ponticaulis</taxon>
    </lineage>
</organism>
<dbReference type="Gene3D" id="3.30.200.20">
    <property type="entry name" value="Phosphorylase Kinase, domain 1"/>
    <property type="match status" value="1"/>
</dbReference>
<dbReference type="CDD" id="cd05154">
    <property type="entry name" value="ACAD10_11_N-like"/>
    <property type="match status" value="1"/>
</dbReference>
<name>A0ABW1SEW6_9PROT</name>
<protein>
    <submittedName>
        <fullName evidence="2">Phosphotransferase family protein</fullName>
    </submittedName>
</protein>
<feature type="domain" description="Aminoglycoside phosphotransferase" evidence="1">
    <location>
        <begin position="15"/>
        <end position="244"/>
    </location>
</feature>
<evidence type="ECO:0000259" key="1">
    <source>
        <dbReference type="Pfam" id="PF01636"/>
    </source>
</evidence>
<gene>
    <name evidence="2" type="ORF">ACFQDM_18560</name>
</gene>
<dbReference type="InterPro" id="IPR041726">
    <property type="entry name" value="ACAD10_11_N"/>
</dbReference>
<dbReference type="Gene3D" id="3.90.1200.10">
    <property type="match status" value="1"/>
</dbReference>
<comment type="caution">
    <text evidence="2">The sequence shown here is derived from an EMBL/GenBank/DDBJ whole genome shotgun (WGS) entry which is preliminary data.</text>
</comment>
<dbReference type="PANTHER" id="PTHR21310">
    <property type="entry name" value="AMINOGLYCOSIDE PHOSPHOTRANSFERASE-RELATED-RELATED"/>
    <property type="match status" value="1"/>
</dbReference>
<evidence type="ECO:0000313" key="3">
    <source>
        <dbReference type="Proteomes" id="UP001596303"/>
    </source>
</evidence>
<dbReference type="InterPro" id="IPR051678">
    <property type="entry name" value="AGP_Transferase"/>
</dbReference>
<proteinExistence type="predicted"/>
<dbReference type="RefSeq" id="WP_377382506.1">
    <property type="nucleotide sequence ID" value="NZ_JBHSSW010000066.1"/>
</dbReference>
<reference evidence="3" key="1">
    <citation type="journal article" date="2019" name="Int. J. Syst. Evol. Microbiol.">
        <title>The Global Catalogue of Microorganisms (GCM) 10K type strain sequencing project: providing services to taxonomists for standard genome sequencing and annotation.</title>
        <authorList>
            <consortium name="The Broad Institute Genomics Platform"/>
            <consortium name="The Broad Institute Genome Sequencing Center for Infectious Disease"/>
            <person name="Wu L."/>
            <person name="Ma J."/>
        </authorList>
    </citation>
    <scope>NUCLEOTIDE SEQUENCE [LARGE SCALE GENOMIC DNA]</scope>
    <source>
        <strain evidence="3">CGMCC-1.15741</strain>
    </source>
</reference>
<keyword evidence="3" id="KW-1185">Reference proteome</keyword>
<evidence type="ECO:0000313" key="2">
    <source>
        <dbReference type="EMBL" id="MFC6200081.1"/>
    </source>
</evidence>